<sequence length="158" mass="17587">MFNHLLTSQTSNLLKQTAKFAELRQDVLAGNVANIDTPGYRMRDLPVADFQNALKKAYESQTAQPASLHSPLANPENPLTDLLSPSATSVHTTNFFPESLFQASEKKTQPGITFQDANNRSIEQQMTQISKNSMLQSFATELLNLQYNQLQSVISEQV</sequence>
<dbReference type="OrthoDB" id="9792068at2"/>
<dbReference type="EMBL" id="LYDR01000020">
    <property type="protein sequence ID" value="ODA36521.1"/>
    <property type="molecule type" value="Genomic_DNA"/>
</dbReference>
<dbReference type="InterPro" id="IPR001444">
    <property type="entry name" value="Flag_bb_rod_N"/>
</dbReference>
<accession>A0A1C3ETB4</accession>
<comment type="similarity">
    <text evidence="2 6">Belongs to the flagella basal body rod proteins family.</text>
</comment>
<dbReference type="Proteomes" id="UP000094828">
    <property type="component" value="Unassembled WGS sequence"/>
</dbReference>
<evidence type="ECO:0000313" key="8">
    <source>
        <dbReference type="EMBL" id="ODA36521.1"/>
    </source>
</evidence>
<dbReference type="GO" id="GO:0030694">
    <property type="term" value="C:bacterial-type flagellum basal body, rod"/>
    <property type="evidence" value="ECO:0007669"/>
    <property type="project" value="InterPro"/>
</dbReference>
<evidence type="ECO:0000256" key="6">
    <source>
        <dbReference type="PIRNR" id="PIRNR002889"/>
    </source>
</evidence>
<dbReference type="NCBIfam" id="TIGR01396">
    <property type="entry name" value="FlgB"/>
    <property type="match status" value="1"/>
</dbReference>
<gene>
    <name evidence="8" type="ORF">A6X21_02225</name>
</gene>
<dbReference type="Pfam" id="PF00460">
    <property type="entry name" value="Flg_bb_rod"/>
    <property type="match status" value="1"/>
</dbReference>
<keyword evidence="9" id="KW-1185">Reference proteome</keyword>
<comment type="function">
    <text evidence="5 6">Structural component of flagellum, the bacterial motility apparatus. Part of the rod structure of flagellar basal body.</text>
</comment>
<name>A0A1C3ETB4_9PLAN</name>
<dbReference type="PIRSF" id="PIRSF002889">
    <property type="entry name" value="Rod_FlgB"/>
    <property type="match status" value="1"/>
</dbReference>
<protein>
    <recommendedName>
        <fullName evidence="3 6">Flagellar basal body rod protein FlgB</fullName>
    </recommendedName>
</protein>
<dbReference type="STRING" id="1841610.A6X21_02225"/>
<dbReference type="AlphaFoldDB" id="A0A1C3ETB4"/>
<evidence type="ECO:0000313" key="9">
    <source>
        <dbReference type="Proteomes" id="UP000094828"/>
    </source>
</evidence>
<comment type="subcellular location">
    <subcellularLocation>
        <location evidence="1 6">Bacterial flagellum basal body</location>
    </subcellularLocation>
</comment>
<dbReference type="RefSeq" id="WP_068845570.1">
    <property type="nucleotide sequence ID" value="NZ_LYDR01000020.1"/>
</dbReference>
<reference evidence="8 9" key="1">
    <citation type="submission" date="2016-05" db="EMBL/GenBank/DDBJ databases">
        <title>Genomic and physiological characterization of Planctopirus sp. isolated from fresh water lake.</title>
        <authorList>
            <person name="Subhash Y."/>
            <person name="Ramana C."/>
        </authorList>
    </citation>
    <scope>NUCLEOTIDE SEQUENCE [LARGE SCALE GENOMIC DNA]</scope>
    <source>
        <strain evidence="8 9">JC280</strain>
    </source>
</reference>
<evidence type="ECO:0000256" key="4">
    <source>
        <dbReference type="ARBA" id="ARBA00023143"/>
    </source>
</evidence>
<keyword evidence="8" id="KW-0969">Cilium</keyword>
<keyword evidence="8" id="KW-0966">Cell projection</keyword>
<keyword evidence="8" id="KW-0282">Flagellum</keyword>
<dbReference type="GO" id="GO:0071973">
    <property type="term" value="P:bacterial-type flagellum-dependent cell motility"/>
    <property type="evidence" value="ECO:0007669"/>
    <property type="project" value="InterPro"/>
</dbReference>
<keyword evidence="4 6" id="KW-0975">Bacterial flagellum</keyword>
<evidence type="ECO:0000256" key="5">
    <source>
        <dbReference type="ARBA" id="ARBA00024934"/>
    </source>
</evidence>
<evidence type="ECO:0000256" key="3">
    <source>
        <dbReference type="ARBA" id="ARBA00014376"/>
    </source>
</evidence>
<feature type="domain" description="Flagellar basal body rod protein N-terminal" evidence="7">
    <location>
        <begin position="23"/>
        <end position="41"/>
    </location>
</feature>
<evidence type="ECO:0000259" key="7">
    <source>
        <dbReference type="Pfam" id="PF00460"/>
    </source>
</evidence>
<evidence type="ECO:0000256" key="2">
    <source>
        <dbReference type="ARBA" id="ARBA00009677"/>
    </source>
</evidence>
<dbReference type="InterPro" id="IPR006300">
    <property type="entry name" value="FlgB"/>
</dbReference>
<organism evidence="8 9">
    <name type="scientific">Planctopirus hydrillae</name>
    <dbReference type="NCBI Taxonomy" id="1841610"/>
    <lineage>
        <taxon>Bacteria</taxon>
        <taxon>Pseudomonadati</taxon>
        <taxon>Planctomycetota</taxon>
        <taxon>Planctomycetia</taxon>
        <taxon>Planctomycetales</taxon>
        <taxon>Planctomycetaceae</taxon>
        <taxon>Planctopirus</taxon>
    </lineage>
</organism>
<comment type="subunit">
    <text evidence="6">The basal body constitutes a major portion of the flagellar organelle and consists of a number of rings mounted on a central rod.</text>
</comment>
<comment type="caution">
    <text evidence="8">The sequence shown here is derived from an EMBL/GenBank/DDBJ whole genome shotgun (WGS) entry which is preliminary data.</text>
</comment>
<evidence type="ECO:0000256" key="1">
    <source>
        <dbReference type="ARBA" id="ARBA00004117"/>
    </source>
</evidence>
<proteinExistence type="inferred from homology"/>